<evidence type="ECO:0000259" key="5">
    <source>
        <dbReference type="PROSITE" id="PS50977"/>
    </source>
</evidence>
<dbReference type="PANTHER" id="PTHR30055">
    <property type="entry name" value="HTH-TYPE TRANSCRIPTIONAL REGULATOR RUTR"/>
    <property type="match status" value="1"/>
</dbReference>
<keyword evidence="3" id="KW-0804">Transcription</keyword>
<evidence type="ECO:0000256" key="1">
    <source>
        <dbReference type="ARBA" id="ARBA00023015"/>
    </source>
</evidence>
<dbReference type="SUPFAM" id="SSF48498">
    <property type="entry name" value="Tetracyclin repressor-like, C-terminal domain"/>
    <property type="match status" value="1"/>
</dbReference>
<keyword evidence="2 4" id="KW-0238">DNA-binding</keyword>
<evidence type="ECO:0000256" key="2">
    <source>
        <dbReference type="ARBA" id="ARBA00023125"/>
    </source>
</evidence>
<name>A0A2J7THN3_METSI</name>
<evidence type="ECO:0000256" key="3">
    <source>
        <dbReference type="ARBA" id="ARBA00023163"/>
    </source>
</evidence>
<dbReference type="InterPro" id="IPR050109">
    <property type="entry name" value="HTH-type_TetR-like_transc_reg"/>
</dbReference>
<proteinExistence type="predicted"/>
<evidence type="ECO:0000313" key="6">
    <source>
        <dbReference type="EMBL" id="PNG26266.1"/>
    </source>
</evidence>
<dbReference type="SUPFAM" id="SSF46689">
    <property type="entry name" value="Homeodomain-like"/>
    <property type="match status" value="1"/>
</dbReference>
<dbReference type="OrthoDB" id="9802802at2"/>
<dbReference type="InterPro" id="IPR041478">
    <property type="entry name" value="TetR_C_27"/>
</dbReference>
<sequence>MGHSAQFAARRAQDDTRVAIIDTALTLFSRVGFQKTTIKDIASQLRMSPANVYRFFATKAEINDAVGRRLLHEIEASVIDIANSQASASQRLRACITAIEESNARRFLFDQKLHELIEAAFDEDWPSTADHLETIEKSLSGIIAQGAREGEFRVNDSDLAAILVHNACVRPPHPRFIDERRKKTTPTLDQMMDFCLAAITD</sequence>
<dbReference type="RefSeq" id="WP_102843431.1">
    <property type="nucleotide sequence ID" value="NZ_PDZR01000008.1"/>
</dbReference>
<dbReference type="Pfam" id="PF17935">
    <property type="entry name" value="TetR_C_27"/>
    <property type="match status" value="1"/>
</dbReference>
<keyword evidence="1" id="KW-0805">Transcription regulation</keyword>
<gene>
    <name evidence="6" type="ORF">CR492_09085</name>
</gene>
<feature type="domain" description="HTH tetR-type" evidence="5">
    <location>
        <begin position="14"/>
        <end position="74"/>
    </location>
</feature>
<dbReference type="Proteomes" id="UP000236286">
    <property type="component" value="Unassembled WGS sequence"/>
</dbReference>
<feature type="DNA-binding region" description="H-T-H motif" evidence="4">
    <location>
        <begin position="37"/>
        <end position="56"/>
    </location>
</feature>
<dbReference type="Pfam" id="PF00440">
    <property type="entry name" value="TetR_N"/>
    <property type="match status" value="1"/>
</dbReference>
<dbReference type="InterPro" id="IPR009057">
    <property type="entry name" value="Homeodomain-like_sf"/>
</dbReference>
<organism evidence="6 7">
    <name type="scientific">Methylocella silvestris</name>
    <dbReference type="NCBI Taxonomy" id="199596"/>
    <lineage>
        <taxon>Bacteria</taxon>
        <taxon>Pseudomonadati</taxon>
        <taxon>Pseudomonadota</taxon>
        <taxon>Alphaproteobacteria</taxon>
        <taxon>Hyphomicrobiales</taxon>
        <taxon>Beijerinckiaceae</taxon>
        <taxon>Methylocella</taxon>
    </lineage>
</organism>
<dbReference type="GO" id="GO:0003700">
    <property type="term" value="F:DNA-binding transcription factor activity"/>
    <property type="evidence" value="ECO:0007669"/>
    <property type="project" value="TreeGrafter"/>
</dbReference>
<reference evidence="6 7" key="1">
    <citation type="submission" date="2017-10" db="EMBL/GenBank/DDBJ databases">
        <title>Genome announcement of Methylocella silvestris TVC from permafrost.</title>
        <authorList>
            <person name="Wang J."/>
            <person name="Geng K."/>
            <person name="Ul-Haque F."/>
            <person name="Crombie A.T."/>
            <person name="Street L.E."/>
            <person name="Wookey P.A."/>
            <person name="Murrell J.C."/>
            <person name="Pratscher J."/>
        </authorList>
    </citation>
    <scope>NUCLEOTIDE SEQUENCE [LARGE SCALE GENOMIC DNA]</scope>
    <source>
        <strain evidence="6 7">TVC</strain>
    </source>
</reference>
<evidence type="ECO:0000313" key="7">
    <source>
        <dbReference type="Proteomes" id="UP000236286"/>
    </source>
</evidence>
<dbReference type="GO" id="GO:0000976">
    <property type="term" value="F:transcription cis-regulatory region binding"/>
    <property type="evidence" value="ECO:0007669"/>
    <property type="project" value="TreeGrafter"/>
</dbReference>
<evidence type="ECO:0000256" key="4">
    <source>
        <dbReference type="PROSITE-ProRule" id="PRU00335"/>
    </source>
</evidence>
<dbReference type="InterPro" id="IPR036271">
    <property type="entry name" value="Tet_transcr_reg_TetR-rel_C_sf"/>
</dbReference>
<comment type="caution">
    <text evidence="6">The sequence shown here is derived from an EMBL/GenBank/DDBJ whole genome shotgun (WGS) entry which is preliminary data.</text>
</comment>
<dbReference type="AlphaFoldDB" id="A0A2J7THN3"/>
<dbReference type="Gene3D" id="1.10.357.10">
    <property type="entry name" value="Tetracycline Repressor, domain 2"/>
    <property type="match status" value="1"/>
</dbReference>
<protein>
    <submittedName>
        <fullName evidence="6">TetR family transcriptional regulator</fullName>
    </submittedName>
</protein>
<dbReference type="PANTHER" id="PTHR30055:SF151">
    <property type="entry name" value="TRANSCRIPTIONAL REGULATORY PROTEIN"/>
    <property type="match status" value="1"/>
</dbReference>
<accession>A0A2J7THN3</accession>
<dbReference type="InterPro" id="IPR001647">
    <property type="entry name" value="HTH_TetR"/>
</dbReference>
<dbReference type="EMBL" id="PDZR01000008">
    <property type="protein sequence ID" value="PNG26266.1"/>
    <property type="molecule type" value="Genomic_DNA"/>
</dbReference>
<dbReference type="PROSITE" id="PS50977">
    <property type="entry name" value="HTH_TETR_2"/>
    <property type="match status" value="1"/>
</dbReference>